<protein>
    <submittedName>
        <fullName evidence="1">Uncharacterized protein</fullName>
    </submittedName>
</protein>
<gene>
    <name evidence="1" type="ORF">E2C06_05675</name>
</gene>
<dbReference type="RefSeq" id="WP_133287608.1">
    <property type="nucleotide sequence ID" value="NZ_SMSJ01000004.1"/>
</dbReference>
<evidence type="ECO:0000313" key="1">
    <source>
        <dbReference type="EMBL" id="TDH63814.1"/>
    </source>
</evidence>
<keyword evidence="2" id="KW-1185">Reference proteome</keyword>
<organism evidence="1 2">
    <name type="scientific">Dankookia rubra</name>
    <dbReference type="NCBI Taxonomy" id="1442381"/>
    <lineage>
        <taxon>Bacteria</taxon>
        <taxon>Pseudomonadati</taxon>
        <taxon>Pseudomonadota</taxon>
        <taxon>Alphaproteobacteria</taxon>
        <taxon>Acetobacterales</taxon>
        <taxon>Roseomonadaceae</taxon>
        <taxon>Dankookia</taxon>
    </lineage>
</organism>
<proteinExistence type="predicted"/>
<reference evidence="1 2" key="1">
    <citation type="journal article" date="2016" name="J. Microbiol.">
        <title>Dankookia rubra gen. nov., sp. nov., an alphaproteobacterium isolated from sediment of a shallow stream.</title>
        <authorList>
            <person name="Kim W.H."/>
            <person name="Kim D.H."/>
            <person name="Kang K."/>
            <person name="Ahn T.Y."/>
        </authorList>
    </citation>
    <scope>NUCLEOTIDE SEQUENCE [LARGE SCALE GENOMIC DNA]</scope>
    <source>
        <strain evidence="1 2">JCM30602</strain>
    </source>
</reference>
<evidence type="ECO:0000313" key="2">
    <source>
        <dbReference type="Proteomes" id="UP000295096"/>
    </source>
</evidence>
<dbReference type="Proteomes" id="UP000295096">
    <property type="component" value="Unassembled WGS sequence"/>
</dbReference>
<name>A0A4R5QK53_9PROT</name>
<accession>A0A4R5QK53</accession>
<sequence length="82" mass="9146">MGQAIIPVSTIVRRCERAVVTAYRELRVTGTNDLSAFRACTTLYRVHHPEASVQEARRLVAEWIDHHVVRGESGPTPGCECD</sequence>
<dbReference type="OrthoDB" id="7359277at2"/>
<comment type="caution">
    <text evidence="1">The sequence shown here is derived from an EMBL/GenBank/DDBJ whole genome shotgun (WGS) entry which is preliminary data.</text>
</comment>
<dbReference type="EMBL" id="SMSJ01000004">
    <property type="protein sequence ID" value="TDH63814.1"/>
    <property type="molecule type" value="Genomic_DNA"/>
</dbReference>
<dbReference type="AlphaFoldDB" id="A0A4R5QK53"/>